<reference evidence="4" key="1">
    <citation type="submission" date="2010-06" db="EMBL/GenBank/DDBJ databases">
        <authorList>
            <person name="Jiang H."/>
            <person name="Abraham K."/>
            <person name="Ali S."/>
            <person name="Alsbrooks S.L."/>
            <person name="Anim B.N."/>
            <person name="Anosike U.S."/>
            <person name="Attaway T."/>
            <person name="Bandaranaike D.P."/>
            <person name="Battles P.K."/>
            <person name="Bell S.N."/>
            <person name="Bell A.V."/>
            <person name="Beltran B."/>
            <person name="Bickham C."/>
            <person name="Bustamante Y."/>
            <person name="Caleb T."/>
            <person name="Canada A."/>
            <person name="Cardenas V."/>
            <person name="Carter K."/>
            <person name="Chacko J."/>
            <person name="Chandrabose M.N."/>
            <person name="Chavez D."/>
            <person name="Chavez A."/>
            <person name="Chen L."/>
            <person name="Chu H.-S."/>
            <person name="Claassen K.J."/>
            <person name="Cockrell R."/>
            <person name="Collins M."/>
            <person name="Cooper J.A."/>
            <person name="Cree A."/>
            <person name="Curry S.M."/>
            <person name="Da Y."/>
            <person name="Dao M.D."/>
            <person name="Das B."/>
            <person name="Davila M.-L."/>
            <person name="Davy-Carroll L."/>
            <person name="Denson S."/>
            <person name="Dinh H."/>
            <person name="Ebong V.E."/>
            <person name="Edwards J.R."/>
            <person name="Egan A."/>
            <person name="El-Daye J."/>
            <person name="Escobedo L."/>
            <person name="Fernandez S."/>
            <person name="Fernando P.R."/>
            <person name="Flagg N."/>
            <person name="Forbes L.D."/>
            <person name="Fowler R.G."/>
            <person name="Fu Q."/>
            <person name="Gabisi R.A."/>
            <person name="Ganer J."/>
            <person name="Garbino Pronczuk A."/>
            <person name="Garcia R.M."/>
            <person name="Garner T."/>
            <person name="Garrett T.E."/>
            <person name="Gonzalez D.A."/>
            <person name="Hamid H."/>
            <person name="Hawkins E.S."/>
            <person name="Hirani K."/>
            <person name="Hogues M.E."/>
            <person name="Hollins B."/>
            <person name="Hsiao C.-H."/>
            <person name="Jabil R."/>
            <person name="James M.L."/>
            <person name="Jhangiani S.N."/>
            <person name="Johnson B."/>
            <person name="Johnson Q."/>
            <person name="Joshi V."/>
            <person name="Kalu J.B."/>
            <person name="Kam C."/>
            <person name="Kashfia A."/>
            <person name="Keebler J."/>
            <person name="Kisamo H."/>
            <person name="Kovar C.L."/>
            <person name="Lago L.A."/>
            <person name="Lai C.-Y."/>
            <person name="Laidlaw J."/>
            <person name="Lara F."/>
            <person name="Le T.-K."/>
            <person name="Lee S.L."/>
            <person name="Legall F.H."/>
            <person name="Lemon S.J."/>
            <person name="Lewis L.R."/>
            <person name="Li B."/>
            <person name="Liu Y."/>
            <person name="Liu Y.-S."/>
            <person name="Lopez J."/>
            <person name="Lozado R.J."/>
            <person name="Lu J."/>
            <person name="Madu R.C."/>
            <person name="Maheshwari M."/>
            <person name="Maheshwari R."/>
            <person name="Malloy K."/>
            <person name="Martinez E."/>
            <person name="Mathew T."/>
            <person name="Mercado I.C."/>
            <person name="Mercado C."/>
            <person name="Meyer B."/>
            <person name="Montgomery K."/>
            <person name="Morgan M.B."/>
            <person name="Munidasa M."/>
            <person name="Nazareth L.V."/>
            <person name="Nelson J."/>
            <person name="Ng B.M."/>
            <person name="Nguyen N.B."/>
            <person name="Nguyen P.Q."/>
            <person name="Nguyen T."/>
            <person name="Obregon M."/>
            <person name="Okwuonu G.O."/>
            <person name="Onwere C.G."/>
            <person name="Orozco G."/>
            <person name="Parra A."/>
            <person name="Patel S."/>
            <person name="Patil S."/>
            <person name="Perez A."/>
            <person name="Perez Y."/>
            <person name="Pham C."/>
            <person name="Primus E.L."/>
            <person name="Pu L.-L."/>
            <person name="Puazo M."/>
            <person name="Qin X."/>
            <person name="Quiroz J.B."/>
            <person name="Reese J."/>
            <person name="Richards S."/>
            <person name="Rives C.M."/>
            <person name="Robberts R."/>
            <person name="Ruiz S.J."/>
            <person name="Ruiz M.J."/>
            <person name="Santibanez J."/>
            <person name="Schneider B.W."/>
            <person name="Sisson I."/>
            <person name="Smith M."/>
            <person name="Sodergren E."/>
            <person name="Song X.-Z."/>
            <person name="Song B.B."/>
            <person name="Summersgill H."/>
            <person name="Thelus R."/>
            <person name="Thornton R.D."/>
            <person name="Trejos Z.Y."/>
            <person name="Usmani K."/>
            <person name="Vattathil S."/>
            <person name="Villasana D."/>
            <person name="Walker D.L."/>
            <person name="Wang S."/>
            <person name="Wang K."/>
            <person name="White C.S."/>
            <person name="Williams A.C."/>
            <person name="Williamson J."/>
            <person name="Wilson K."/>
            <person name="Woghiren I.O."/>
            <person name="Woodworth J.R."/>
            <person name="Worley K.C."/>
            <person name="Wright R.A."/>
            <person name="Wu W."/>
            <person name="Young L."/>
            <person name="Zhang L."/>
            <person name="Zhang J."/>
            <person name="Zhu Y."/>
            <person name="Muzny D.M."/>
            <person name="Weinstock G."/>
            <person name="Gibbs R.A."/>
        </authorList>
    </citation>
    <scope>NUCLEOTIDE SEQUENCE [LARGE SCALE GENOMIC DNA]</scope>
    <source>
        <strain evidence="4">LSR1</strain>
    </source>
</reference>
<keyword evidence="2" id="KW-0732">Signal</keyword>
<dbReference type="EnsemblMetazoa" id="XM_008186071.2">
    <property type="protein sequence ID" value="XP_008184293.1"/>
    <property type="gene ID" value="LOC100165051"/>
</dbReference>
<sequence>MKSRSSRLGRYAAAALAVLLLVWATDSASADSASVSDDSASDDSPSTPSTPTTTESAASIAAAAIRTNIVYELADLAFTRLVAHNCYEAYDPVKCHELSDMSPKDVRLYFGGLLPRNETVVAVLLDSDAQLTGKPHDAFLVLDPFPAYKFGHPVFMFYVDIGSTVWKCEDTEGIYTVLSDNTTACIQMVRSRWCNERPMTSSWDCQVKFLPMVVPTRSDRLQADNLLACVDSKDTFLMNCPRIRDDGAELSDECNHLKTNNRGCTRSNYKCSAQKPVNQAVMLFGGWSRNMADFVTMNDLMSLKDRLLSWGFAENNIRTFFANGINMSMDDDGIVSSTTVNNVEPADKLNIRRYIKGVCSAARCADTFFLYLSSPARRDGNAILWDANGNGIVESDEIYTSKEFLHDISHCSARRVVVFVDQSYSGMLVLHAQFQRRRVENVMIIPTTSMDDWTPRHTFNAYMRESSRTACLSEYIKPFQESQMMPPVYTGVFMEQEMRNISISGIRPCLQR</sequence>
<evidence type="ECO:0000313" key="3">
    <source>
        <dbReference type="EnsemblMetazoa" id="XP_008184293.1"/>
    </source>
</evidence>
<organism evidence="3 4">
    <name type="scientific">Acyrthosiphon pisum</name>
    <name type="common">Pea aphid</name>
    <dbReference type="NCBI Taxonomy" id="7029"/>
    <lineage>
        <taxon>Eukaryota</taxon>
        <taxon>Metazoa</taxon>
        <taxon>Ecdysozoa</taxon>
        <taxon>Arthropoda</taxon>
        <taxon>Hexapoda</taxon>
        <taxon>Insecta</taxon>
        <taxon>Pterygota</taxon>
        <taxon>Neoptera</taxon>
        <taxon>Paraneoptera</taxon>
        <taxon>Hemiptera</taxon>
        <taxon>Sternorrhyncha</taxon>
        <taxon>Aphidomorpha</taxon>
        <taxon>Aphidoidea</taxon>
        <taxon>Aphididae</taxon>
        <taxon>Macrosiphini</taxon>
        <taxon>Acyrthosiphon</taxon>
    </lineage>
</organism>
<dbReference type="RefSeq" id="XP_008184293.1">
    <property type="nucleotide sequence ID" value="XM_008186071.1"/>
</dbReference>
<keyword evidence="4" id="KW-1185">Reference proteome</keyword>
<dbReference type="AlphaFoldDB" id="A0A8R2B6Z8"/>
<feature type="region of interest" description="Disordered" evidence="1">
    <location>
        <begin position="32"/>
        <end position="55"/>
    </location>
</feature>
<dbReference type="KEGG" id="api:100165051"/>
<protein>
    <submittedName>
        <fullName evidence="3">Uncharacterized protein</fullName>
    </submittedName>
</protein>
<dbReference type="OrthoDB" id="6132489at2759"/>
<evidence type="ECO:0000313" key="4">
    <source>
        <dbReference type="Proteomes" id="UP000007819"/>
    </source>
</evidence>
<feature type="signal peptide" evidence="2">
    <location>
        <begin position="1"/>
        <end position="30"/>
    </location>
</feature>
<evidence type="ECO:0000256" key="2">
    <source>
        <dbReference type="SAM" id="SignalP"/>
    </source>
</evidence>
<dbReference type="GeneID" id="100165051"/>
<dbReference type="Proteomes" id="UP000007819">
    <property type="component" value="Chromosome A2"/>
</dbReference>
<dbReference type="OMA" id="MQTCDHA"/>
<feature type="chain" id="PRO_5035829911" evidence="2">
    <location>
        <begin position="31"/>
        <end position="512"/>
    </location>
</feature>
<evidence type="ECO:0000256" key="1">
    <source>
        <dbReference type="SAM" id="MobiDB-lite"/>
    </source>
</evidence>
<dbReference type="PANTHER" id="PTHR35842:SF1">
    <property type="entry name" value="SI:CH211-67E16.11"/>
    <property type="match status" value="1"/>
</dbReference>
<proteinExistence type="predicted"/>
<accession>A0A8R2B6Z8</accession>
<name>A0A8R2B6Z8_ACYPI</name>
<reference evidence="3" key="2">
    <citation type="submission" date="2022-06" db="UniProtKB">
        <authorList>
            <consortium name="EnsemblMetazoa"/>
        </authorList>
    </citation>
    <scope>IDENTIFICATION</scope>
</reference>
<dbReference type="PANTHER" id="PTHR35842">
    <property type="entry name" value="SI:CH211-67E16.11"/>
    <property type="match status" value="1"/>
</dbReference>